<protein>
    <submittedName>
        <fullName evidence="1">Uncharacterized protein</fullName>
    </submittedName>
</protein>
<gene>
    <name evidence="1" type="ORF">CM83_105822</name>
</gene>
<reference evidence="1" key="2">
    <citation type="submission" date="2014-07" db="EMBL/GenBank/DDBJ databases">
        <authorList>
            <person name="Hull J."/>
        </authorList>
    </citation>
    <scope>NUCLEOTIDE SEQUENCE</scope>
</reference>
<accession>A0A0A9XHL6</accession>
<organism evidence="1">
    <name type="scientific">Lygus hesperus</name>
    <name type="common">Western plant bug</name>
    <dbReference type="NCBI Taxonomy" id="30085"/>
    <lineage>
        <taxon>Eukaryota</taxon>
        <taxon>Metazoa</taxon>
        <taxon>Ecdysozoa</taxon>
        <taxon>Arthropoda</taxon>
        <taxon>Hexapoda</taxon>
        <taxon>Insecta</taxon>
        <taxon>Pterygota</taxon>
        <taxon>Neoptera</taxon>
        <taxon>Paraneoptera</taxon>
        <taxon>Hemiptera</taxon>
        <taxon>Heteroptera</taxon>
        <taxon>Panheteroptera</taxon>
        <taxon>Cimicomorpha</taxon>
        <taxon>Miridae</taxon>
        <taxon>Mirini</taxon>
        <taxon>Lygus</taxon>
    </lineage>
</organism>
<dbReference type="AlphaFoldDB" id="A0A0A9XHL6"/>
<dbReference type="EMBL" id="GBHO01025291">
    <property type="protein sequence ID" value="JAG18313.1"/>
    <property type="molecule type" value="Transcribed_RNA"/>
</dbReference>
<evidence type="ECO:0000313" key="1">
    <source>
        <dbReference type="EMBL" id="JAG18313.1"/>
    </source>
</evidence>
<feature type="non-terminal residue" evidence="1">
    <location>
        <position position="101"/>
    </location>
</feature>
<name>A0A0A9XHL6_LYGHE</name>
<reference evidence="1" key="1">
    <citation type="journal article" date="2014" name="PLoS ONE">
        <title>Transcriptome-Based Identification of ABC Transporters in the Western Tarnished Plant Bug Lygus hesperus.</title>
        <authorList>
            <person name="Hull J.J."/>
            <person name="Chaney K."/>
            <person name="Geib S.M."/>
            <person name="Fabrick J.A."/>
            <person name="Brent C.S."/>
            <person name="Walsh D."/>
            <person name="Lavine L.C."/>
        </authorList>
    </citation>
    <scope>NUCLEOTIDE SEQUENCE</scope>
</reference>
<sequence>VYMGATLPLAIVKPYRPHYEPSKHGDAVLNTIFPKSIIELKSMKYLPVIKLATSHQPTLVSYYKGRKVKREADLGSYTHINKTGRAQNFEVREDFNNFVRI</sequence>
<proteinExistence type="predicted"/>
<feature type="non-terminal residue" evidence="1">
    <location>
        <position position="1"/>
    </location>
</feature>